<keyword evidence="3" id="KW-1185">Reference proteome</keyword>
<feature type="signal peptide" evidence="1">
    <location>
        <begin position="1"/>
        <end position="30"/>
    </location>
</feature>
<keyword evidence="1" id="KW-0732">Signal</keyword>
<dbReference type="Proteomes" id="UP000265366">
    <property type="component" value="Unassembled WGS sequence"/>
</dbReference>
<gene>
    <name evidence="2" type="ORF">D2V17_06910</name>
</gene>
<dbReference type="Pfam" id="PF07027">
    <property type="entry name" value="DUF1318"/>
    <property type="match status" value="1"/>
</dbReference>
<dbReference type="InterPro" id="IPR008309">
    <property type="entry name" value="YdbL"/>
</dbReference>
<dbReference type="AlphaFoldDB" id="A0A3A1P6W6"/>
<proteinExistence type="predicted"/>
<dbReference type="OrthoDB" id="7474881at2"/>
<evidence type="ECO:0000256" key="1">
    <source>
        <dbReference type="SAM" id="SignalP"/>
    </source>
</evidence>
<protein>
    <submittedName>
        <fullName evidence="2">DUF1318 domain-containing protein</fullName>
    </submittedName>
</protein>
<evidence type="ECO:0000313" key="2">
    <source>
        <dbReference type="EMBL" id="RIV88692.1"/>
    </source>
</evidence>
<feature type="chain" id="PRO_5017227606" evidence="1">
    <location>
        <begin position="31"/>
        <end position="133"/>
    </location>
</feature>
<reference evidence="2 3" key="1">
    <citation type="submission" date="2018-08" db="EMBL/GenBank/DDBJ databases">
        <title>Erythrobacter zhengii sp.nov., a bacterium isolated from deep-sea sediment.</title>
        <authorList>
            <person name="Fang C."/>
            <person name="Wu Y.-H."/>
            <person name="Sun C."/>
            <person name="Wang H."/>
            <person name="Cheng H."/>
            <person name="Meng F.-X."/>
            <person name="Wang C.-S."/>
            <person name="Xu X.-W."/>
        </authorList>
    </citation>
    <scope>NUCLEOTIDE SEQUENCE [LARGE SCALE GENOMIC DNA]</scope>
    <source>
        <strain evidence="2 3">CCTCC AB 2015396</strain>
    </source>
</reference>
<evidence type="ECO:0000313" key="3">
    <source>
        <dbReference type="Proteomes" id="UP000265366"/>
    </source>
</evidence>
<dbReference type="EMBL" id="QXFM01000066">
    <property type="protein sequence ID" value="RIV88692.1"/>
    <property type="molecule type" value="Genomic_DNA"/>
</dbReference>
<sequence length="133" mass="13983">MTKSAKNRIWLASGAAALLGLGLVAGPALAQRDPAYAAARSSGQVGEKMDGYLGVVGTGNAQLRAMVDDINIRRRAVYAEQAQAKGATLEEYAFTAGCLAISRTEPGEMYVAYSTGQWTARTGSSPDRDPRCP</sequence>
<dbReference type="RefSeq" id="WP_119592351.1">
    <property type="nucleotide sequence ID" value="NZ_QXFM01000066.1"/>
</dbReference>
<comment type="caution">
    <text evidence="2">The sequence shown here is derived from an EMBL/GenBank/DDBJ whole genome shotgun (WGS) entry which is preliminary data.</text>
</comment>
<organism evidence="2 3">
    <name type="scientific">Aurantiacibacter xanthus</name>
    <dbReference type="NCBI Taxonomy" id="1784712"/>
    <lineage>
        <taxon>Bacteria</taxon>
        <taxon>Pseudomonadati</taxon>
        <taxon>Pseudomonadota</taxon>
        <taxon>Alphaproteobacteria</taxon>
        <taxon>Sphingomonadales</taxon>
        <taxon>Erythrobacteraceae</taxon>
        <taxon>Aurantiacibacter</taxon>
    </lineage>
</organism>
<name>A0A3A1P6W6_9SPHN</name>
<accession>A0A3A1P6W6</accession>